<feature type="transmembrane region" description="Helical" evidence="8">
    <location>
        <begin position="299"/>
        <end position="318"/>
    </location>
</feature>
<dbReference type="InterPro" id="IPR000715">
    <property type="entry name" value="Glycosyl_transferase_4"/>
</dbReference>
<feature type="binding site" evidence="7">
    <location>
        <position position="159"/>
    </location>
    <ligand>
        <name>Mg(2+)</name>
        <dbReference type="ChEBI" id="CHEBI:18420"/>
    </ligand>
</feature>
<dbReference type="AlphaFoldDB" id="A0A3L7DUD8"/>
<dbReference type="GO" id="GO:0005886">
    <property type="term" value="C:plasma membrane"/>
    <property type="evidence" value="ECO:0007669"/>
    <property type="project" value="UniProtKB-SubCell"/>
</dbReference>
<dbReference type="GO" id="GO:0071555">
    <property type="term" value="P:cell wall organization"/>
    <property type="evidence" value="ECO:0007669"/>
    <property type="project" value="TreeGrafter"/>
</dbReference>
<evidence type="ECO:0008006" key="11">
    <source>
        <dbReference type="Google" id="ProtNLM"/>
    </source>
</evidence>
<evidence type="ECO:0000256" key="8">
    <source>
        <dbReference type="SAM" id="Phobius"/>
    </source>
</evidence>
<gene>
    <name evidence="9" type="ORF">DWB85_13995</name>
</gene>
<feature type="transmembrane region" description="Helical" evidence="8">
    <location>
        <begin position="220"/>
        <end position="239"/>
    </location>
</feature>
<evidence type="ECO:0000256" key="4">
    <source>
        <dbReference type="ARBA" id="ARBA00022692"/>
    </source>
</evidence>
<keyword evidence="5 8" id="KW-1133">Transmembrane helix</keyword>
<dbReference type="PANTHER" id="PTHR22926:SF3">
    <property type="entry name" value="UNDECAPRENYL-PHOSPHATE ALPHA-N-ACETYLGLUCOSAMINYL 1-PHOSPHATE TRANSFERASE"/>
    <property type="match status" value="1"/>
</dbReference>
<dbReference type="RefSeq" id="WP_117955790.1">
    <property type="nucleotide sequence ID" value="NZ_QRAN01000015.1"/>
</dbReference>
<feature type="transmembrane region" description="Helical" evidence="8">
    <location>
        <begin position="251"/>
        <end position="268"/>
    </location>
</feature>
<feature type="transmembrane region" description="Helical" evidence="8">
    <location>
        <begin position="142"/>
        <end position="159"/>
    </location>
</feature>
<evidence type="ECO:0000256" key="1">
    <source>
        <dbReference type="ARBA" id="ARBA00004651"/>
    </source>
</evidence>
<dbReference type="GO" id="GO:0044038">
    <property type="term" value="P:cell wall macromolecule biosynthetic process"/>
    <property type="evidence" value="ECO:0007669"/>
    <property type="project" value="TreeGrafter"/>
</dbReference>
<feature type="transmembrane region" description="Helical" evidence="8">
    <location>
        <begin position="6"/>
        <end position="23"/>
    </location>
</feature>
<keyword evidence="3" id="KW-0808">Transferase</keyword>
<protein>
    <recommendedName>
        <fullName evidence="11">UDP-GlcNAc:undecaprenyl-phosphate GlcNAc-1-phosphate transferase</fullName>
    </recommendedName>
</protein>
<name>A0A3L7DUD8_9GAMM</name>
<accession>A0A3L7DUD8</accession>
<evidence type="ECO:0000256" key="7">
    <source>
        <dbReference type="PIRSR" id="PIRSR600715-1"/>
    </source>
</evidence>
<keyword evidence="6 8" id="KW-0472">Membrane</keyword>
<feature type="transmembrane region" description="Helical" evidence="8">
    <location>
        <begin position="166"/>
        <end position="183"/>
    </location>
</feature>
<organism evidence="9 10">
    <name type="scientific">Seongchinamella sediminis</name>
    <dbReference type="NCBI Taxonomy" id="2283635"/>
    <lineage>
        <taxon>Bacteria</taxon>
        <taxon>Pseudomonadati</taxon>
        <taxon>Pseudomonadota</taxon>
        <taxon>Gammaproteobacteria</taxon>
        <taxon>Cellvibrionales</taxon>
        <taxon>Halieaceae</taxon>
        <taxon>Seongchinamella</taxon>
    </lineage>
</organism>
<evidence type="ECO:0000256" key="6">
    <source>
        <dbReference type="ARBA" id="ARBA00023136"/>
    </source>
</evidence>
<dbReference type="PANTHER" id="PTHR22926">
    <property type="entry name" value="PHOSPHO-N-ACETYLMURAMOYL-PENTAPEPTIDE-TRANSFERASE"/>
    <property type="match status" value="1"/>
</dbReference>
<dbReference type="GO" id="GO:0016780">
    <property type="term" value="F:phosphotransferase activity, for other substituted phosphate groups"/>
    <property type="evidence" value="ECO:0007669"/>
    <property type="project" value="InterPro"/>
</dbReference>
<dbReference type="OrthoDB" id="9783652at2"/>
<dbReference type="Pfam" id="PF00953">
    <property type="entry name" value="Glycos_transf_4"/>
    <property type="match status" value="1"/>
</dbReference>
<reference evidence="9 10" key="1">
    <citation type="submission" date="2018-07" db="EMBL/GenBank/DDBJ databases">
        <title>Halioglobus sp. genome submission.</title>
        <authorList>
            <person name="Ye M.-Q."/>
            <person name="Du Z.-J."/>
        </authorList>
    </citation>
    <scope>NUCLEOTIDE SEQUENCE [LARGE SCALE GENOMIC DNA]</scope>
    <source>
        <strain evidence="9 10">U0301</strain>
    </source>
</reference>
<dbReference type="GO" id="GO:0046872">
    <property type="term" value="F:metal ion binding"/>
    <property type="evidence" value="ECO:0007669"/>
    <property type="project" value="UniProtKB-KW"/>
</dbReference>
<comment type="caution">
    <text evidence="9">The sequence shown here is derived from an EMBL/GenBank/DDBJ whole genome shotgun (WGS) entry which is preliminary data.</text>
</comment>
<feature type="transmembrane region" description="Helical" evidence="8">
    <location>
        <begin position="106"/>
        <end position="122"/>
    </location>
</feature>
<feature type="binding site" evidence="7">
    <location>
        <position position="219"/>
    </location>
    <ligand>
        <name>Mg(2+)</name>
        <dbReference type="ChEBI" id="CHEBI:18420"/>
    </ligand>
</feature>
<feature type="transmembrane region" description="Helical" evidence="8">
    <location>
        <begin position="189"/>
        <end position="208"/>
    </location>
</feature>
<feature type="transmembrane region" description="Helical" evidence="8">
    <location>
        <begin position="324"/>
        <end position="341"/>
    </location>
</feature>
<evidence type="ECO:0000313" key="9">
    <source>
        <dbReference type="EMBL" id="RLQ21188.1"/>
    </source>
</evidence>
<dbReference type="EMBL" id="QRAN01000015">
    <property type="protein sequence ID" value="RLQ21188.1"/>
    <property type="molecule type" value="Genomic_DNA"/>
</dbReference>
<evidence type="ECO:0000256" key="2">
    <source>
        <dbReference type="ARBA" id="ARBA00022475"/>
    </source>
</evidence>
<keyword evidence="2" id="KW-1003">Cell membrane</keyword>
<comment type="cofactor">
    <cofactor evidence="7">
        <name>Mg(2+)</name>
        <dbReference type="ChEBI" id="CHEBI:18420"/>
    </cofactor>
</comment>
<sequence length="373" mass="40051">MSPLLQQALVAFASTLVLIYLLARLAPKIGLVDEPDHRKTHRGSVPLVGGMAIYLSLALGALLWGDSNASMVTSGGDLAVFLVAGGVLVLLGAVDDRQHVSVFTRVIVEIVVALILIEGLDLKVSNLGDLLGTGHIQLPPELAYPFTVVCIFGVINAFNMLDGMDGLLGLMVLITLMGFHLFSGVSPGFVSIFIAASLLAFLVSNLKLSPYIPKTFLGDAGSKLLGFIVVSLILAAASAQIGGRKFIDPVTALYLIGLPLFDMVFCSLRRVSARRSPFSSDRTHVHHLMQQLGMSNRRSLMVLGTMGLSSPLLGFLLSRSGASVSYQFFIFLACFVLYCVLMSQAWRVAESVKTLEMKAKPLKLAVETRRKSA</sequence>
<feature type="transmembrane region" description="Helical" evidence="8">
    <location>
        <begin position="76"/>
        <end position="94"/>
    </location>
</feature>
<evidence type="ECO:0000313" key="10">
    <source>
        <dbReference type="Proteomes" id="UP000265509"/>
    </source>
</evidence>
<dbReference type="Proteomes" id="UP000265509">
    <property type="component" value="Unassembled WGS sequence"/>
</dbReference>
<dbReference type="CDD" id="cd06853">
    <property type="entry name" value="GT_WecA_like"/>
    <property type="match status" value="1"/>
</dbReference>
<comment type="subcellular location">
    <subcellularLocation>
        <location evidence="1">Cell membrane</location>
        <topology evidence="1">Multi-pass membrane protein</topology>
    </subcellularLocation>
</comment>
<keyword evidence="4 8" id="KW-0812">Transmembrane</keyword>
<keyword evidence="7" id="KW-0460">Magnesium</keyword>
<keyword evidence="10" id="KW-1185">Reference proteome</keyword>
<keyword evidence="7" id="KW-0479">Metal-binding</keyword>
<dbReference type="GO" id="GO:0009103">
    <property type="term" value="P:lipopolysaccharide biosynthetic process"/>
    <property type="evidence" value="ECO:0007669"/>
    <property type="project" value="TreeGrafter"/>
</dbReference>
<feature type="transmembrane region" description="Helical" evidence="8">
    <location>
        <begin position="44"/>
        <end position="64"/>
    </location>
</feature>
<proteinExistence type="predicted"/>
<evidence type="ECO:0000256" key="3">
    <source>
        <dbReference type="ARBA" id="ARBA00022679"/>
    </source>
</evidence>
<evidence type="ECO:0000256" key="5">
    <source>
        <dbReference type="ARBA" id="ARBA00022989"/>
    </source>
</evidence>